<keyword evidence="4" id="KW-1185">Reference proteome</keyword>
<keyword evidence="2" id="KW-1133">Transmembrane helix</keyword>
<evidence type="ECO:0000313" key="4">
    <source>
        <dbReference type="Proteomes" id="UP000005267"/>
    </source>
</evidence>
<organism evidence="3 4">
    <name type="scientific">Advenella kashmirensis (strain DSM 17095 / LMG 22695 / WT001)</name>
    <name type="common">Tetrathiobacter kashmirensis</name>
    <dbReference type="NCBI Taxonomy" id="1036672"/>
    <lineage>
        <taxon>Bacteria</taxon>
        <taxon>Pseudomonadati</taxon>
        <taxon>Pseudomonadota</taxon>
        <taxon>Betaproteobacteria</taxon>
        <taxon>Burkholderiales</taxon>
        <taxon>Alcaligenaceae</taxon>
    </lineage>
</organism>
<reference evidence="4" key="2">
    <citation type="journal article" date="2013" name="PLoS ONE">
        <title>Genome implosion elicits host-confinement in Alcaligenaceae: evidence from the comparative genomics of Tetrathiobacter kashmirensis, a pathogen in the making.</title>
        <authorList>
            <person name="Ghosh W."/>
            <person name="Alam M."/>
            <person name="Roy C."/>
            <person name="Pyne P."/>
            <person name="George A."/>
            <person name="Chakraborty R."/>
            <person name="Majumder S."/>
            <person name="Agarwal A."/>
            <person name="Chakraborty S."/>
            <person name="Majumdar S."/>
            <person name="Gupta S.K."/>
        </authorList>
    </citation>
    <scope>NUCLEOTIDE SEQUENCE [LARGE SCALE GENOMIC DNA]</scope>
    <source>
        <strain evidence="4">WT001</strain>
    </source>
</reference>
<dbReference type="HOGENOM" id="CLU_1631857_0_0_4"/>
<reference evidence="3 4" key="1">
    <citation type="journal article" date="2011" name="J. Bacteriol.">
        <title>Whole-genome shotgun sequencing of the sulfur-oxidizing chemoautotroph Tetrathiobacter kashmirensis.</title>
        <authorList>
            <person name="Ghosh W."/>
            <person name="George A."/>
            <person name="Agarwal A."/>
            <person name="Raj P."/>
            <person name="Alam M."/>
            <person name="Pyne P."/>
            <person name="Das Gupta S.K."/>
        </authorList>
    </citation>
    <scope>NUCLEOTIDE SEQUENCE [LARGE SCALE GENOMIC DNA]</scope>
    <source>
        <strain evidence="3 4">WT001</strain>
    </source>
</reference>
<sequence length="162" mass="18000">MPMTAILSFINGIRGYLILALVAVSAGLLYGWSEYRQGYRDHETFAKLQTAILNEAARQKEQALQAQVNDLDTKHYQEYQNAQKTIAQLRTDVADGKRRLSIRVKQPICASKDAEASRLDNGTARADIDGQDAQDLIGIVIEGDQAILQLNALQDWAELIAK</sequence>
<proteinExistence type="predicted"/>
<keyword evidence="2" id="KW-0812">Transmembrane</keyword>
<dbReference type="AlphaFoldDB" id="I3UD32"/>
<dbReference type="Pfam" id="PF03245">
    <property type="entry name" value="Phage_lysis"/>
    <property type="match status" value="1"/>
</dbReference>
<keyword evidence="2" id="KW-0472">Membrane</keyword>
<dbReference type="EMBL" id="CP003555">
    <property type="protein sequence ID" value="AFK62920.1"/>
    <property type="molecule type" value="Genomic_DNA"/>
</dbReference>
<feature type="coiled-coil region" evidence="1">
    <location>
        <begin position="54"/>
        <end position="99"/>
    </location>
</feature>
<evidence type="ECO:0000256" key="2">
    <source>
        <dbReference type="SAM" id="Phobius"/>
    </source>
</evidence>
<dbReference type="STRING" id="1036672.TKWG_14210"/>
<dbReference type="KEGG" id="aka:TKWG_14210"/>
<accession>I3UD32</accession>
<dbReference type="InterPro" id="IPR004929">
    <property type="entry name" value="I-spanin"/>
</dbReference>
<dbReference type="Proteomes" id="UP000005267">
    <property type="component" value="Chromosome"/>
</dbReference>
<keyword evidence="1" id="KW-0175">Coiled coil</keyword>
<evidence type="ECO:0000313" key="3">
    <source>
        <dbReference type="EMBL" id="AFK62920.1"/>
    </source>
</evidence>
<dbReference type="GO" id="GO:0044659">
    <property type="term" value="P:viral release from host cell by cytolysis"/>
    <property type="evidence" value="ECO:0007669"/>
    <property type="project" value="InterPro"/>
</dbReference>
<name>I3UD32_ADVKW</name>
<feature type="transmembrane region" description="Helical" evidence="2">
    <location>
        <begin position="12"/>
        <end position="32"/>
    </location>
</feature>
<evidence type="ECO:0000256" key="1">
    <source>
        <dbReference type="SAM" id="Coils"/>
    </source>
</evidence>
<gene>
    <name evidence="3" type="ordered locus">TKWG_14210</name>
</gene>
<protein>
    <submittedName>
        <fullName evidence="3">Lysis protein</fullName>
    </submittedName>
</protein>